<keyword evidence="2" id="KW-1133">Transmembrane helix</keyword>
<dbReference type="Proteomes" id="UP000178811">
    <property type="component" value="Unassembled WGS sequence"/>
</dbReference>
<dbReference type="EMBL" id="MFLW01000025">
    <property type="protein sequence ID" value="OGG78067.1"/>
    <property type="molecule type" value="Genomic_DNA"/>
</dbReference>
<dbReference type="AlphaFoldDB" id="A0A1F6EWR4"/>
<sequence length="401" mass="42083">MRRTFIILAIVIVLAGIGVGVYFYFFAGAASVAVAPSGTTSLPTAGQTTTSSTGTTPTTTTSSSNTPTTVSARLVQISKGPVVPGEVVVNIPAPNASSSPEVSVHYIERQSGNVFSYSVRAKKITRTSNRTVPGIQSASWLPDASVAFVRYLSGTDAETINTYALPANGSSGFFLPKNLSDISVSSTNILTLTSGVNGSAASLERTDGTRPSTVFTTPLSALRISFAGKSRYLAFTKPTATLPGNAFLVDSAGRFSRIAGPLSGLVALPSSSGKWVLISYTLNNAMQLELVNTDTSSILPLPVATIADKCAWAADDSAIYCGIPIDPPATAVYPDDWYQGAVTLSDRIWKIDVAGRYAQLVLDFENETENSLDAKALALDAAGTVLVFMNKNDSSLWSYSL</sequence>
<evidence type="ECO:0000256" key="2">
    <source>
        <dbReference type="SAM" id="Phobius"/>
    </source>
</evidence>
<feature type="transmembrane region" description="Helical" evidence="2">
    <location>
        <begin position="5"/>
        <end position="27"/>
    </location>
</feature>
<feature type="region of interest" description="Disordered" evidence="1">
    <location>
        <begin position="40"/>
        <end position="68"/>
    </location>
</feature>
<proteinExistence type="predicted"/>
<name>A0A1F6EWR4_9BACT</name>
<evidence type="ECO:0000313" key="3">
    <source>
        <dbReference type="EMBL" id="OGG78067.1"/>
    </source>
</evidence>
<gene>
    <name evidence="3" type="ORF">A3A36_02760</name>
</gene>
<reference evidence="3 4" key="1">
    <citation type="journal article" date="2016" name="Nat. Commun.">
        <title>Thousands of microbial genomes shed light on interconnected biogeochemical processes in an aquifer system.</title>
        <authorList>
            <person name="Anantharaman K."/>
            <person name="Brown C.T."/>
            <person name="Hug L.A."/>
            <person name="Sharon I."/>
            <person name="Castelle C.J."/>
            <person name="Probst A.J."/>
            <person name="Thomas B.C."/>
            <person name="Singh A."/>
            <person name="Wilkins M.J."/>
            <person name="Karaoz U."/>
            <person name="Brodie E.L."/>
            <person name="Williams K.H."/>
            <person name="Hubbard S.S."/>
            <person name="Banfield J.F."/>
        </authorList>
    </citation>
    <scope>NUCLEOTIDE SEQUENCE [LARGE SCALE GENOMIC DNA]</scope>
</reference>
<organism evidence="3 4">
    <name type="scientific">Candidatus Kaiserbacteria bacterium RIFCSPLOWO2_01_FULL_52_12b</name>
    <dbReference type="NCBI Taxonomy" id="1798509"/>
    <lineage>
        <taxon>Bacteria</taxon>
        <taxon>Candidatus Kaiseribacteriota</taxon>
    </lineage>
</organism>
<evidence type="ECO:0000256" key="1">
    <source>
        <dbReference type="SAM" id="MobiDB-lite"/>
    </source>
</evidence>
<accession>A0A1F6EWR4</accession>
<evidence type="ECO:0000313" key="4">
    <source>
        <dbReference type="Proteomes" id="UP000178811"/>
    </source>
</evidence>
<feature type="compositionally biased region" description="Low complexity" evidence="1">
    <location>
        <begin position="48"/>
        <end position="68"/>
    </location>
</feature>
<dbReference type="SUPFAM" id="SSF82171">
    <property type="entry name" value="DPP6 N-terminal domain-like"/>
    <property type="match status" value="1"/>
</dbReference>
<comment type="caution">
    <text evidence="3">The sequence shown here is derived from an EMBL/GenBank/DDBJ whole genome shotgun (WGS) entry which is preliminary data.</text>
</comment>
<protein>
    <submittedName>
        <fullName evidence="3">Uncharacterized protein</fullName>
    </submittedName>
</protein>
<keyword evidence="2" id="KW-0812">Transmembrane</keyword>
<keyword evidence="2" id="KW-0472">Membrane</keyword>